<dbReference type="GO" id="GO:0016705">
    <property type="term" value="F:oxidoreductase activity, acting on paired donors, with incorporation or reduction of molecular oxygen"/>
    <property type="evidence" value="ECO:0007669"/>
    <property type="project" value="InterPro"/>
</dbReference>
<dbReference type="InterPro" id="IPR002401">
    <property type="entry name" value="Cyt_P450_E_grp-I"/>
</dbReference>
<dbReference type="GO" id="GO:0004497">
    <property type="term" value="F:monooxygenase activity"/>
    <property type="evidence" value="ECO:0007669"/>
    <property type="project" value="UniProtKB-KW"/>
</dbReference>
<protein>
    <submittedName>
        <fullName evidence="5">Cytochrome P450 hydroxylase</fullName>
    </submittedName>
</protein>
<keyword evidence="4" id="KW-0560">Oxidoreductase</keyword>
<evidence type="ECO:0000256" key="2">
    <source>
        <dbReference type="ARBA" id="ARBA00010617"/>
    </source>
</evidence>
<dbReference type="SUPFAM" id="SSF48264">
    <property type="entry name" value="Cytochrome P450"/>
    <property type="match status" value="1"/>
</dbReference>
<name>B0CN24_STRLA</name>
<dbReference type="Gene3D" id="1.10.630.10">
    <property type="entry name" value="Cytochrome P450"/>
    <property type="match status" value="1"/>
</dbReference>
<comment type="cofactor">
    <cofactor evidence="1 3">
        <name>heme</name>
        <dbReference type="ChEBI" id="CHEBI:30413"/>
    </cofactor>
</comment>
<comment type="similarity">
    <text evidence="2 4">Belongs to the cytochrome P450 family.</text>
</comment>
<dbReference type="PANTHER" id="PTHR24305">
    <property type="entry name" value="CYTOCHROME P450"/>
    <property type="match status" value="1"/>
</dbReference>
<keyword evidence="3 4" id="KW-0408">Iron</keyword>
<proteinExistence type="inferred from homology"/>
<dbReference type="Pfam" id="PF00067">
    <property type="entry name" value="p450"/>
    <property type="match status" value="1"/>
</dbReference>
<keyword evidence="4" id="KW-0503">Monooxygenase</keyword>
<organism evidence="5">
    <name type="scientific">Streptomyces lavendulae</name>
    <dbReference type="NCBI Taxonomy" id="1914"/>
    <lineage>
        <taxon>Bacteria</taxon>
        <taxon>Bacillati</taxon>
        <taxon>Actinomycetota</taxon>
        <taxon>Actinomycetes</taxon>
        <taxon>Kitasatosporales</taxon>
        <taxon>Streptomycetaceae</taxon>
        <taxon>Streptomyces</taxon>
    </lineage>
</organism>
<evidence type="ECO:0000313" key="5">
    <source>
        <dbReference type="EMBL" id="ABI22130.1"/>
    </source>
</evidence>
<accession>B0CN24</accession>
<dbReference type="InterPro" id="IPR036396">
    <property type="entry name" value="Cyt_P450_sf"/>
</dbReference>
<feature type="binding site" description="axial binding residue" evidence="3">
    <location>
        <position position="399"/>
    </location>
    <ligand>
        <name>heme</name>
        <dbReference type="ChEBI" id="CHEBI:30413"/>
    </ligand>
    <ligandPart>
        <name>Fe</name>
        <dbReference type="ChEBI" id="CHEBI:18248"/>
    </ligandPart>
</feature>
<evidence type="ECO:0000256" key="3">
    <source>
        <dbReference type="PIRSR" id="PIRSR602401-1"/>
    </source>
</evidence>
<dbReference type="GO" id="GO:0020037">
    <property type="term" value="F:heme binding"/>
    <property type="evidence" value="ECO:0007669"/>
    <property type="project" value="InterPro"/>
</dbReference>
<dbReference type="PANTHER" id="PTHR24305:SF166">
    <property type="entry name" value="CYTOCHROME P450 12A4, MITOCHONDRIAL-RELATED"/>
    <property type="match status" value="1"/>
</dbReference>
<reference evidence="5" key="1">
    <citation type="journal article" date="2008" name="J. Bacteriol.">
        <title>Characterization of the saframycin A gene cluster from Streptomyces lavendulae NRRL 11002 revealing a nonribosomal peptide synthetase system for assembling the unusual tetrapeptidyl skeleton in an iterative manner.</title>
        <authorList>
            <person name="Li L."/>
            <person name="Deng W."/>
            <person name="Song J."/>
            <person name="Ding W."/>
            <person name="Zhao Q.F."/>
            <person name="Peng C."/>
            <person name="Song W.W."/>
            <person name="Tang G.L."/>
            <person name="Liu W."/>
        </authorList>
    </citation>
    <scope>NUCLEOTIDE SEQUENCE</scope>
    <source>
        <strain evidence="5">NRRL 11002</strain>
    </source>
</reference>
<dbReference type="EMBL" id="DQ838002">
    <property type="protein sequence ID" value="ABI22130.1"/>
    <property type="molecule type" value="Genomic_DNA"/>
</dbReference>
<dbReference type="InterPro" id="IPR017972">
    <property type="entry name" value="Cyt_P450_CS"/>
</dbReference>
<evidence type="ECO:0000256" key="4">
    <source>
        <dbReference type="RuleBase" id="RU000461"/>
    </source>
</evidence>
<dbReference type="PROSITE" id="PS00086">
    <property type="entry name" value="CYTOCHROME_P450"/>
    <property type="match status" value="1"/>
</dbReference>
<dbReference type="AlphaFoldDB" id="B0CN24"/>
<keyword evidence="3 4" id="KW-0479">Metal-binding</keyword>
<keyword evidence="3 4" id="KW-0349">Heme</keyword>
<gene>
    <name evidence="5" type="primary">sfmO4</name>
</gene>
<dbReference type="InterPro" id="IPR001128">
    <property type="entry name" value="Cyt_P450"/>
</dbReference>
<sequence>MPGTPVVQNPADRLAGPADPLGLRRLSAGLNLLRRPLPFLQELASGYGDVCAMPGRNPRTVFAFGPDQARQVLTGKSFVSDSFRHLRLPPGSPMMLLTSGLLRLNGTIHRKHRQAMQQAFSPRHVTVYTDTIVRFADDMLDGWTPGRSVDLHEELARLVTRISLATMAGLEDEAAARHLNDKMVELAAAAGHPLTAVIQAPLPGTPFRRMTRIAGEIEDILRALIAARRSGAAAPDLLSKLTVPDAEADAEELSDEELLGEAYTALCHDSVASSLFWTLFLLDQHREWWEKLRAEVAEVAGDAAPGPDVLVRMPVLDRIVKESVRLMPPAGFGVRYAEEGAVIDGHPIPKGAMTIFSSFVTHRDAGTFPEPLRFRPERWETAQPSQHEYFPFGLGQHNCIGRNLALLESKLVLTRIMQRAPVVLPAGTVVDPVVRISTVPDGHVRALVAGPDGPAPRAYRVTGSVNEIIELPEHP</sequence>
<dbReference type="GO" id="GO:0005506">
    <property type="term" value="F:iron ion binding"/>
    <property type="evidence" value="ECO:0007669"/>
    <property type="project" value="InterPro"/>
</dbReference>
<dbReference type="PRINTS" id="PR00385">
    <property type="entry name" value="P450"/>
</dbReference>
<evidence type="ECO:0000256" key="1">
    <source>
        <dbReference type="ARBA" id="ARBA00001971"/>
    </source>
</evidence>
<dbReference type="PRINTS" id="PR00463">
    <property type="entry name" value="EP450I"/>
</dbReference>
<dbReference type="InterPro" id="IPR050121">
    <property type="entry name" value="Cytochrome_P450_monoxygenase"/>
</dbReference>